<gene>
    <name evidence="1" type="ORF">IPO85_14740</name>
</gene>
<evidence type="ECO:0000313" key="2">
    <source>
        <dbReference type="Proteomes" id="UP000808349"/>
    </source>
</evidence>
<protein>
    <submittedName>
        <fullName evidence="1">Uncharacterized protein</fullName>
    </submittedName>
</protein>
<dbReference type="EMBL" id="JADKFW010000012">
    <property type="protein sequence ID" value="MBK9718741.1"/>
    <property type="molecule type" value="Genomic_DNA"/>
</dbReference>
<dbReference type="AlphaFoldDB" id="A0A9D7SB49"/>
<comment type="caution">
    <text evidence="1">The sequence shown here is derived from an EMBL/GenBank/DDBJ whole genome shotgun (WGS) entry which is preliminary data.</text>
</comment>
<dbReference type="Proteomes" id="UP000808349">
    <property type="component" value="Unassembled WGS sequence"/>
</dbReference>
<proteinExistence type="predicted"/>
<name>A0A9D7SB49_9BACT</name>
<accession>A0A9D7SB49</accession>
<sequence>MELRLNGYHAFVKTNYSYSTNNYNTVYAYTRMPDGSEFDSIRIYKSIFGIVDPHSYLAFEPEITVRKKFLKNKFDIGLKYGIKLTKIKHDFAINPYHSRIITIAVLKAEESAYYHSLGIQLGYYLSKINSRIEIGIENSMPLRRTESHTRDILTDDANYLFQLDSDRNFKHGGGIWCYNLNYNYFITSHLFVGINYKFSKGGDATDRFGLYDIKTNRLTHEGYYVNGLRLLGLNVGYSLNF</sequence>
<reference evidence="1 2" key="1">
    <citation type="submission" date="2020-10" db="EMBL/GenBank/DDBJ databases">
        <title>Connecting structure to function with the recovery of over 1000 high-quality activated sludge metagenome-assembled genomes encoding full-length rRNA genes using long-read sequencing.</title>
        <authorList>
            <person name="Singleton C.M."/>
            <person name="Petriglieri F."/>
            <person name="Kristensen J.M."/>
            <person name="Kirkegaard R.H."/>
            <person name="Michaelsen T.Y."/>
            <person name="Andersen M.H."/>
            <person name="Karst S.M."/>
            <person name="Dueholm M.S."/>
            <person name="Nielsen P.H."/>
            <person name="Albertsen M."/>
        </authorList>
    </citation>
    <scope>NUCLEOTIDE SEQUENCE [LARGE SCALE GENOMIC DNA]</scope>
    <source>
        <strain evidence="1">Ribe_18-Q3-R11-54_BAT3C.373</strain>
    </source>
</reference>
<evidence type="ECO:0000313" key="1">
    <source>
        <dbReference type="EMBL" id="MBK9718741.1"/>
    </source>
</evidence>
<organism evidence="1 2">
    <name type="scientific">Candidatus Defluviibacterium haderslevense</name>
    <dbReference type="NCBI Taxonomy" id="2981993"/>
    <lineage>
        <taxon>Bacteria</taxon>
        <taxon>Pseudomonadati</taxon>
        <taxon>Bacteroidota</taxon>
        <taxon>Saprospiria</taxon>
        <taxon>Saprospirales</taxon>
        <taxon>Saprospiraceae</taxon>
        <taxon>Candidatus Defluviibacterium</taxon>
    </lineage>
</organism>